<accession>A0A330M505</accession>
<dbReference type="KEGG" id="sbk:SHEWBE_3826"/>
<proteinExistence type="predicted"/>
<sequence length="59" mass="6824">MTFTTSMLLATSEEHSYSTFKLVNAVSEVLKLAFQEFFWQPTSVLNEFKRDHHSLTLSP</sequence>
<gene>
    <name evidence="1" type="ORF">SHEWBE_3826</name>
</gene>
<name>A0A330M505_9GAMM</name>
<dbReference type="EMBL" id="LS483452">
    <property type="protein sequence ID" value="SQH77789.1"/>
    <property type="molecule type" value="Genomic_DNA"/>
</dbReference>
<evidence type="ECO:0000313" key="1">
    <source>
        <dbReference type="EMBL" id="SQH77789.1"/>
    </source>
</evidence>
<organism evidence="1 2">
    <name type="scientific">Shewanella benthica</name>
    <dbReference type="NCBI Taxonomy" id="43661"/>
    <lineage>
        <taxon>Bacteria</taxon>
        <taxon>Pseudomonadati</taxon>
        <taxon>Pseudomonadota</taxon>
        <taxon>Gammaproteobacteria</taxon>
        <taxon>Alteromonadales</taxon>
        <taxon>Shewanellaceae</taxon>
        <taxon>Shewanella</taxon>
    </lineage>
</organism>
<evidence type="ECO:0000313" key="2">
    <source>
        <dbReference type="Proteomes" id="UP000250123"/>
    </source>
</evidence>
<reference evidence="2" key="1">
    <citation type="submission" date="2018-06" db="EMBL/GenBank/DDBJ databases">
        <authorList>
            <person name="Cea G.-C."/>
            <person name="William W."/>
        </authorList>
    </citation>
    <scope>NUCLEOTIDE SEQUENCE [LARGE SCALE GENOMIC DNA]</scope>
    <source>
        <strain evidence="2">DB21MT-2</strain>
    </source>
</reference>
<dbReference type="AlphaFoldDB" id="A0A330M505"/>
<dbReference type="Proteomes" id="UP000250123">
    <property type="component" value="Chromosome SHEWBE"/>
</dbReference>
<protein>
    <submittedName>
        <fullName evidence="1">Uncharacterized protein</fullName>
    </submittedName>
</protein>